<organism evidence="7 8">
    <name type="scientific">Pseudonocardia acidicola</name>
    <dbReference type="NCBI Taxonomy" id="2724939"/>
    <lineage>
        <taxon>Bacteria</taxon>
        <taxon>Bacillati</taxon>
        <taxon>Actinomycetota</taxon>
        <taxon>Actinomycetes</taxon>
        <taxon>Pseudonocardiales</taxon>
        <taxon>Pseudonocardiaceae</taxon>
        <taxon>Pseudonocardia</taxon>
    </lineage>
</organism>
<dbReference type="InterPro" id="IPR000805">
    <property type="entry name" value="Glyco_hydro_26"/>
</dbReference>
<dbReference type="PANTHER" id="PTHR40079">
    <property type="entry name" value="MANNAN ENDO-1,4-BETA-MANNOSIDASE E-RELATED"/>
    <property type="match status" value="1"/>
</dbReference>
<comment type="caution">
    <text evidence="7">The sequence shown here is derived from an EMBL/GenBank/DDBJ whole genome shotgun (WGS) entry which is preliminary data.</text>
</comment>
<feature type="active site" description="Proton donor" evidence="4">
    <location>
        <position position="124"/>
    </location>
</feature>
<dbReference type="PANTHER" id="PTHR40079:SF4">
    <property type="entry name" value="GH26 DOMAIN-CONTAINING PROTEIN-RELATED"/>
    <property type="match status" value="1"/>
</dbReference>
<accession>A0ABX1SI35</accession>
<evidence type="ECO:0000256" key="1">
    <source>
        <dbReference type="ARBA" id="ARBA00007754"/>
    </source>
</evidence>
<feature type="active site" description="Nucleophile" evidence="4">
    <location>
        <position position="234"/>
    </location>
</feature>
<evidence type="ECO:0000256" key="5">
    <source>
        <dbReference type="SAM" id="MobiDB-lite"/>
    </source>
</evidence>
<evidence type="ECO:0000313" key="7">
    <source>
        <dbReference type="EMBL" id="NMI01211.1"/>
    </source>
</evidence>
<dbReference type="InterPro" id="IPR022790">
    <property type="entry name" value="GH26_dom"/>
</dbReference>
<dbReference type="SUPFAM" id="SSF51445">
    <property type="entry name" value="(Trans)glycosidases"/>
    <property type="match status" value="1"/>
</dbReference>
<evidence type="ECO:0000256" key="3">
    <source>
        <dbReference type="ARBA" id="ARBA00023295"/>
    </source>
</evidence>
<dbReference type="InterPro" id="IPR017853">
    <property type="entry name" value="GH"/>
</dbReference>
<keyword evidence="3 4" id="KW-0326">Glycosidase</keyword>
<sequence length="314" mass="33305">MGVLSGLPAAGSAAPQPLTLGVAADDSTAIDRFAATTGAPVGVYQWYQGWAGTPAFDATRATAAGARGALPLLTWEPWAPGAGADQPWYSLARIADGTHDAYITSFAQQVRNWGGRLGLRFLHELNAPFYPWGDGVNGNTPADAVAAWNHVRELFDAAGAHHVVWVWCVNVHAPGYADYAPLYPGDRAVDWVAVDGYNGGDALPWGGWRSPEDVFGDSLADLQDLTDQPLAITEVASAEQGGDKAAWIADLFALALGRGIRVLIWFDHQKEADWRVQSSPASAAAFRREATVPGRLGPPPLLPPPGPRPVRATS</sequence>
<feature type="compositionally biased region" description="Pro residues" evidence="5">
    <location>
        <begin position="296"/>
        <end position="308"/>
    </location>
</feature>
<feature type="region of interest" description="Disordered" evidence="5">
    <location>
        <begin position="287"/>
        <end position="314"/>
    </location>
</feature>
<keyword evidence="8" id="KW-1185">Reference proteome</keyword>
<gene>
    <name evidence="7" type="ORF">HF526_28505</name>
</gene>
<evidence type="ECO:0000256" key="2">
    <source>
        <dbReference type="ARBA" id="ARBA00022801"/>
    </source>
</evidence>
<dbReference type="Proteomes" id="UP000820669">
    <property type="component" value="Unassembled WGS sequence"/>
</dbReference>
<reference evidence="7 8" key="1">
    <citation type="submission" date="2020-04" db="EMBL/GenBank/DDBJ databases">
        <authorList>
            <person name="Klaysubun C."/>
            <person name="Duangmal K."/>
            <person name="Lipun K."/>
        </authorList>
    </citation>
    <scope>NUCLEOTIDE SEQUENCE [LARGE SCALE GENOMIC DNA]</scope>
    <source>
        <strain evidence="7 8">K10HN5</strain>
    </source>
</reference>
<name>A0ABX1SI35_9PSEU</name>
<feature type="domain" description="GH26" evidence="6">
    <location>
        <begin position="1"/>
        <end position="289"/>
    </location>
</feature>
<dbReference type="PROSITE" id="PS51764">
    <property type="entry name" value="GH26"/>
    <property type="match status" value="1"/>
</dbReference>
<dbReference type="Gene3D" id="3.20.20.80">
    <property type="entry name" value="Glycosidases"/>
    <property type="match status" value="1"/>
</dbReference>
<keyword evidence="2 4" id="KW-0378">Hydrolase</keyword>
<evidence type="ECO:0000313" key="8">
    <source>
        <dbReference type="Proteomes" id="UP000820669"/>
    </source>
</evidence>
<evidence type="ECO:0000256" key="4">
    <source>
        <dbReference type="PROSITE-ProRule" id="PRU01100"/>
    </source>
</evidence>
<dbReference type="EMBL" id="JAAXLA010000077">
    <property type="protein sequence ID" value="NMI01211.1"/>
    <property type="molecule type" value="Genomic_DNA"/>
</dbReference>
<comment type="similarity">
    <text evidence="1 4">Belongs to the glycosyl hydrolase 26 family.</text>
</comment>
<proteinExistence type="inferred from homology"/>
<dbReference type="RefSeq" id="WP_169384671.1">
    <property type="nucleotide sequence ID" value="NZ_JAAXLA010000077.1"/>
</dbReference>
<evidence type="ECO:0000259" key="6">
    <source>
        <dbReference type="PROSITE" id="PS51764"/>
    </source>
</evidence>
<dbReference type="Pfam" id="PF02156">
    <property type="entry name" value="Glyco_hydro_26"/>
    <property type="match status" value="1"/>
</dbReference>
<protein>
    <recommendedName>
        <fullName evidence="6">GH26 domain-containing protein</fullName>
    </recommendedName>
</protein>